<dbReference type="Pfam" id="PF13304">
    <property type="entry name" value="AAA_21"/>
    <property type="match status" value="1"/>
</dbReference>
<dbReference type="Proteomes" id="UP000663829">
    <property type="component" value="Unassembled WGS sequence"/>
</dbReference>
<keyword evidence="1" id="KW-0813">Transport</keyword>
<keyword evidence="10" id="KW-1185">Reference proteome</keyword>
<dbReference type="SUPFAM" id="SSF52540">
    <property type="entry name" value="P-loop containing nucleoside triphosphate hydrolases"/>
    <property type="match status" value="1"/>
</dbReference>
<dbReference type="OrthoDB" id="15927at2759"/>
<feature type="region of interest" description="Disordered" evidence="3">
    <location>
        <begin position="181"/>
        <end position="204"/>
    </location>
</feature>
<evidence type="ECO:0000313" key="8">
    <source>
        <dbReference type="EMBL" id="CAF4154657.1"/>
    </source>
</evidence>
<keyword evidence="2" id="KW-0677">Repeat</keyword>
<comment type="caution">
    <text evidence="7">The sequence shown here is derived from an EMBL/GenBank/DDBJ whole genome shotgun (WGS) entry which is preliminary data.</text>
</comment>
<evidence type="ECO:0000256" key="3">
    <source>
        <dbReference type="SAM" id="MobiDB-lite"/>
    </source>
</evidence>
<dbReference type="Pfam" id="PF23321">
    <property type="entry name" value="R1_ABCA1"/>
    <property type="match status" value="1"/>
</dbReference>
<dbReference type="GO" id="GO:0016887">
    <property type="term" value="F:ATP hydrolysis activity"/>
    <property type="evidence" value="ECO:0007669"/>
    <property type="project" value="InterPro"/>
</dbReference>
<dbReference type="EMBL" id="CAJNOK010022150">
    <property type="protein sequence ID" value="CAF1343559.1"/>
    <property type="molecule type" value="Genomic_DNA"/>
</dbReference>
<dbReference type="GO" id="GO:0016020">
    <property type="term" value="C:membrane"/>
    <property type="evidence" value="ECO:0007669"/>
    <property type="project" value="InterPro"/>
</dbReference>
<dbReference type="InterPro" id="IPR056264">
    <property type="entry name" value="R2_ABCA1-4-like"/>
</dbReference>
<gene>
    <name evidence="7" type="ORF">GPM918_LOCUS30801</name>
    <name evidence="6" type="ORF">OVA965_LOCUS30460</name>
    <name evidence="9" type="ORF">SRO942_LOCUS31427</name>
    <name evidence="8" type="ORF">TMI583_LOCUS31263</name>
</gene>
<name>A0A815H8U9_9BILA</name>
<accession>A0A815H8U9</accession>
<dbReference type="InterPro" id="IPR026082">
    <property type="entry name" value="ABCA"/>
</dbReference>
<evidence type="ECO:0000313" key="9">
    <source>
        <dbReference type="EMBL" id="CAF4216993.1"/>
    </source>
</evidence>
<feature type="domain" description="ATPase AAA-type core" evidence="4">
    <location>
        <begin position="8"/>
        <end position="60"/>
    </location>
</feature>
<organism evidence="7 10">
    <name type="scientific">Didymodactylos carnosus</name>
    <dbReference type="NCBI Taxonomy" id="1234261"/>
    <lineage>
        <taxon>Eukaryota</taxon>
        <taxon>Metazoa</taxon>
        <taxon>Spiralia</taxon>
        <taxon>Gnathifera</taxon>
        <taxon>Rotifera</taxon>
        <taxon>Eurotatoria</taxon>
        <taxon>Bdelloidea</taxon>
        <taxon>Philodinida</taxon>
        <taxon>Philodinidae</taxon>
        <taxon>Didymodactylos</taxon>
    </lineage>
</organism>
<dbReference type="Gene3D" id="3.40.50.300">
    <property type="entry name" value="P-loop containing nucleotide triphosphate hydrolases"/>
    <property type="match status" value="1"/>
</dbReference>
<feature type="compositionally biased region" description="Acidic residues" evidence="3">
    <location>
        <begin position="183"/>
        <end position="195"/>
    </location>
</feature>
<proteinExistence type="predicted"/>
<dbReference type="GO" id="GO:0005524">
    <property type="term" value="F:ATP binding"/>
    <property type="evidence" value="ECO:0007669"/>
    <property type="project" value="InterPro"/>
</dbReference>
<dbReference type="GO" id="GO:0005319">
    <property type="term" value="F:lipid transporter activity"/>
    <property type="evidence" value="ECO:0007669"/>
    <property type="project" value="TreeGrafter"/>
</dbReference>
<protein>
    <recommendedName>
        <fullName evidence="11">ATPase AAA-type core domain-containing protein</fullName>
    </recommendedName>
</protein>
<dbReference type="PANTHER" id="PTHR19229:SF36">
    <property type="entry name" value="ATP-BINDING CASSETTE SUB-FAMILY A MEMBER 2"/>
    <property type="match status" value="1"/>
</dbReference>
<feature type="domain" description="ABCA1-4-like C-terminal R2 regulatory" evidence="5">
    <location>
        <begin position="90"/>
        <end position="170"/>
    </location>
</feature>
<dbReference type="EMBL" id="CAJOBA010043782">
    <property type="protein sequence ID" value="CAF4154657.1"/>
    <property type="molecule type" value="Genomic_DNA"/>
</dbReference>
<dbReference type="EMBL" id="CAJNOQ010014800">
    <property type="protein sequence ID" value="CAF1348855.1"/>
    <property type="molecule type" value="Genomic_DNA"/>
</dbReference>
<reference evidence="7" key="1">
    <citation type="submission" date="2021-02" db="EMBL/GenBank/DDBJ databases">
        <authorList>
            <person name="Nowell W R."/>
        </authorList>
    </citation>
    <scope>NUCLEOTIDE SEQUENCE</scope>
</reference>
<evidence type="ECO:0000259" key="4">
    <source>
        <dbReference type="Pfam" id="PF13304"/>
    </source>
</evidence>
<evidence type="ECO:0000313" key="6">
    <source>
        <dbReference type="EMBL" id="CAF1343559.1"/>
    </source>
</evidence>
<dbReference type="Proteomes" id="UP000682733">
    <property type="component" value="Unassembled WGS sequence"/>
</dbReference>
<dbReference type="Proteomes" id="UP000681722">
    <property type="component" value="Unassembled WGS sequence"/>
</dbReference>
<evidence type="ECO:0000313" key="7">
    <source>
        <dbReference type="EMBL" id="CAF1348855.1"/>
    </source>
</evidence>
<evidence type="ECO:0000259" key="5">
    <source>
        <dbReference type="Pfam" id="PF23321"/>
    </source>
</evidence>
<dbReference type="PANTHER" id="PTHR19229">
    <property type="entry name" value="ATP-BINDING CASSETTE TRANSPORTER SUBFAMILY A ABCA"/>
    <property type="match status" value="1"/>
</dbReference>
<dbReference type="InterPro" id="IPR003959">
    <property type="entry name" value="ATPase_AAA_core"/>
</dbReference>
<evidence type="ECO:0000256" key="2">
    <source>
        <dbReference type="ARBA" id="ARBA00022737"/>
    </source>
</evidence>
<dbReference type="Proteomes" id="UP000677228">
    <property type="component" value="Unassembled WGS sequence"/>
</dbReference>
<dbReference type="InterPro" id="IPR027417">
    <property type="entry name" value="P-loop_NTPase"/>
</dbReference>
<evidence type="ECO:0000313" key="10">
    <source>
        <dbReference type="Proteomes" id="UP000663829"/>
    </source>
</evidence>
<dbReference type="EMBL" id="CAJOBC010063196">
    <property type="protein sequence ID" value="CAF4216993.1"/>
    <property type="molecule type" value="Genomic_DNA"/>
</dbReference>
<feature type="non-terminal residue" evidence="7">
    <location>
        <position position="1"/>
    </location>
</feature>
<sequence length="204" mass="22771">GGNGRKVSAALAFMANPELVFLDEPTTGLDAVAKRKLWEVIRAARNAGMTIILTSHSMEECEALCNRLGIMKQGQFLCIGKLNDLRAKFGTGYAVQIKVAEENIENMKNSLKYDIPGILFEEQHNGILFCTIPFNAVEQGTNNDLKLANIFKLFYEKKRSNEIDSYSVTQTTLEQIFVRLAGNDDDEDKKDEEKEESNSGNDPV</sequence>
<evidence type="ECO:0008006" key="11">
    <source>
        <dbReference type="Google" id="ProtNLM"/>
    </source>
</evidence>
<dbReference type="GO" id="GO:0140359">
    <property type="term" value="F:ABC-type transporter activity"/>
    <property type="evidence" value="ECO:0007669"/>
    <property type="project" value="InterPro"/>
</dbReference>
<evidence type="ECO:0000256" key="1">
    <source>
        <dbReference type="ARBA" id="ARBA00022448"/>
    </source>
</evidence>
<dbReference type="AlphaFoldDB" id="A0A815H8U9"/>